<evidence type="ECO:0000313" key="2">
    <source>
        <dbReference type="Proteomes" id="UP000032142"/>
    </source>
</evidence>
<gene>
    <name evidence="1" type="ORF">F383_10143</name>
</gene>
<proteinExistence type="predicted"/>
<dbReference type="EMBL" id="KN446813">
    <property type="protein sequence ID" value="KHG28876.1"/>
    <property type="molecule type" value="Genomic_DNA"/>
</dbReference>
<dbReference type="AlphaFoldDB" id="A0A0B0PZI3"/>
<evidence type="ECO:0000313" key="1">
    <source>
        <dbReference type="EMBL" id="KHG28876.1"/>
    </source>
</evidence>
<name>A0A0B0PZI3_GOSAR</name>
<sequence length="31" mass="3856">MLHGLIYHCFTCKDVRSLFSFRLFWGVFFKR</sequence>
<organism evidence="1 2">
    <name type="scientific">Gossypium arboreum</name>
    <name type="common">Tree cotton</name>
    <name type="synonym">Gossypium nanking</name>
    <dbReference type="NCBI Taxonomy" id="29729"/>
    <lineage>
        <taxon>Eukaryota</taxon>
        <taxon>Viridiplantae</taxon>
        <taxon>Streptophyta</taxon>
        <taxon>Embryophyta</taxon>
        <taxon>Tracheophyta</taxon>
        <taxon>Spermatophyta</taxon>
        <taxon>Magnoliopsida</taxon>
        <taxon>eudicotyledons</taxon>
        <taxon>Gunneridae</taxon>
        <taxon>Pentapetalae</taxon>
        <taxon>rosids</taxon>
        <taxon>malvids</taxon>
        <taxon>Malvales</taxon>
        <taxon>Malvaceae</taxon>
        <taxon>Malvoideae</taxon>
        <taxon>Gossypium</taxon>
    </lineage>
</organism>
<keyword evidence="2" id="KW-1185">Reference proteome</keyword>
<dbReference type="Proteomes" id="UP000032142">
    <property type="component" value="Unassembled WGS sequence"/>
</dbReference>
<protein>
    <submittedName>
        <fullName evidence="1">Uncharacterized protein</fullName>
    </submittedName>
</protein>
<accession>A0A0B0PZI3</accession>
<reference evidence="2" key="1">
    <citation type="submission" date="2014-09" db="EMBL/GenBank/DDBJ databases">
        <authorList>
            <person name="Mudge J."/>
            <person name="Ramaraj T."/>
            <person name="Lindquist I.E."/>
            <person name="Bharti A.K."/>
            <person name="Sundararajan A."/>
            <person name="Cameron C.T."/>
            <person name="Woodward J.E."/>
            <person name="May G.D."/>
            <person name="Brubaker C."/>
            <person name="Broadhvest J."/>
            <person name="Wilkins T.A."/>
        </authorList>
    </citation>
    <scope>NUCLEOTIDE SEQUENCE</scope>
    <source>
        <strain evidence="2">cv. AKA8401</strain>
    </source>
</reference>